<dbReference type="AlphaFoldDB" id="W5J888"/>
<evidence type="ECO:0000256" key="4">
    <source>
        <dbReference type="ARBA" id="ARBA00022840"/>
    </source>
</evidence>
<feature type="domain" description="Kinesin motor" evidence="11">
    <location>
        <begin position="81"/>
        <end position="469"/>
    </location>
</feature>
<dbReference type="EnsemblMetazoa" id="ADAC008765-RA">
    <property type="protein sequence ID" value="ADAC008765-PA"/>
    <property type="gene ID" value="ADAC008765"/>
</dbReference>
<evidence type="ECO:0000256" key="2">
    <source>
        <dbReference type="ARBA" id="ARBA00022701"/>
    </source>
</evidence>
<feature type="binding site" evidence="7">
    <location>
        <begin position="164"/>
        <end position="171"/>
    </location>
    <ligand>
        <name>ATP</name>
        <dbReference type="ChEBI" id="CHEBI:30616"/>
    </ligand>
</feature>
<evidence type="ECO:0000256" key="10">
    <source>
        <dbReference type="SAM" id="MobiDB-lite"/>
    </source>
</evidence>
<dbReference type="SUPFAM" id="SSF52540">
    <property type="entry name" value="P-loop containing nucleoside triphosphate hydrolases"/>
    <property type="match status" value="1"/>
</dbReference>
<dbReference type="InterPro" id="IPR027417">
    <property type="entry name" value="P-loop_NTPase"/>
</dbReference>
<dbReference type="VEuPathDB" id="VectorBase:ADAC008765"/>
<dbReference type="GO" id="GO:0005634">
    <property type="term" value="C:nucleus"/>
    <property type="evidence" value="ECO:0007669"/>
    <property type="project" value="TreeGrafter"/>
</dbReference>
<keyword evidence="2 8" id="KW-0493">Microtubule</keyword>
<dbReference type="FunCoup" id="W5J888">
    <property type="interactions" value="25"/>
</dbReference>
<keyword evidence="6" id="KW-0963">Cytoplasm</keyword>
<dbReference type="VEuPathDB" id="VectorBase:ADAR2_010876"/>
<keyword evidence="6" id="KW-0206">Cytoskeleton</keyword>
<evidence type="ECO:0000313" key="14">
    <source>
        <dbReference type="Proteomes" id="UP000000673"/>
    </source>
</evidence>
<keyword evidence="9" id="KW-0175">Coiled coil</keyword>
<keyword evidence="3 7" id="KW-0547">Nucleotide-binding</keyword>
<keyword evidence="4 7" id="KW-0067">ATP-binding</keyword>
<dbReference type="GO" id="GO:0007018">
    <property type="term" value="P:microtubule-based movement"/>
    <property type="evidence" value="ECO:0007669"/>
    <property type="project" value="InterPro"/>
</dbReference>
<dbReference type="EMBL" id="ADMH02002070">
    <property type="protein sequence ID" value="ETN59608.1"/>
    <property type="molecule type" value="Genomic_DNA"/>
</dbReference>
<dbReference type="InterPro" id="IPR019821">
    <property type="entry name" value="Kinesin_motor_CS"/>
</dbReference>
<dbReference type="InterPro" id="IPR027640">
    <property type="entry name" value="Kinesin-like_fam"/>
</dbReference>
<dbReference type="Pfam" id="PF00225">
    <property type="entry name" value="Kinesin"/>
    <property type="match status" value="1"/>
</dbReference>
<dbReference type="GO" id="GO:0005871">
    <property type="term" value="C:kinesin complex"/>
    <property type="evidence" value="ECO:0007669"/>
    <property type="project" value="TreeGrafter"/>
</dbReference>
<dbReference type="Proteomes" id="UP000000673">
    <property type="component" value="Unassembled WGS sequence"/>
</dbReference>
<reference evidence="13" key="4">
    <citation type="submission" date="2015-06" db="UniProtKB">
        <authorList>
            <consortium name="EnsemblMetazoa"/>
        </authorList>
    </citation>
    <scope>IDENTIFICATION</scope>
</reference>
<evidence type="ECO:0000313" key="12">
    <source>
        <dbReference type="EMBL" id="ETN59608.1"/>
    </source>
</evidence>
<dbReference type="Gene3D" id="3.40.850.10">
    <property type="entry name" value="Kinesin motor domain"/>
    <property type="match status" value="1"/>
</dbReference>
<reference evidence="12" key="2">
    <citation type="submission" date="2010-05" db="EMBL/GenBank/DDBJ databases">
        <authorList>
            <person name="Almeida L.G."/>
            <person name="Nicolas M.F."/>
            <person name="Souza R.C."/>
            <person name="Vasconcelos A.T.R."/>
        </authorList>
    </citation>
    <scope>NUCLEOTIDE SEQUENCE</scope>
</reference>
<dbReference type="PANTHER" id="PTHR24115:SF1008">
    <property type="entry name" value="KINESIN-LIKE PROTEIN SUBITO"/>
    <property type="match status" value="1"/>
</dbReference>
<evidence type="ECO:0000256" key="9">
    <source>
        <dbReference type="SAM" id="Coils"/>
    </source>
</evidence>
<dbReference type="GO" id="GO:0016887">
    <property type="term" value="F:ATP hydrolysis activity"/>
    <property type="evidence" value="ECO:0007669"/>
    <property type="project" value="TreeGrafter"/>
</dbReference>
<dbReference type="GO" id="GO:0008017">
    <property type="term" value="F:microtubule binding"/>
    <property type="evidence" value="ECO:0007669"/>
    <property type="project" value="InterPro"/>
</dbReference>
<keyword evidence="14" id="KW-1185">Reference proteome</keyword>
<dbReference type="HOGENOM" id="CLU_027535_0_0_1"/>
<dbReference type="InterPro" id="IPR001752">
    <property type="entry name" value="Kinesin_motor_dom"/>
</dbReference>
<feature type="coiled-coil region" evidence="9">
    <location>
        <begin position="568"/>
        <end position="609"/>
    </location>
</feature>
<accession>W5J888</accession>
<keyword evidence="5 7" id="KW-0505">Motor protein</keyword>
<dbReference type="PROSITE" id="PS50067">
    <property type="entry name" value="KINESIN_MOTOR_2"/>
    <property type="match status" value="1"/>
</dbReference>
<evidence type="ECO:0000256" key="1">
    <source>
        <dbReference type="ARBA" id="ARBA00004245"/>
    </source>
</evidence>
<evidence type="ECO:0000256" key="8">
    <source>
        <dbReference type="RuleBase" id="RU000394"/>
    </source>
</evidence>
<gene>
    <name evidence="12" type="ORF">AND_008765</name>
</gene>
<evidence type="ECO:0000313" key="13">
    <source>
        <dbReference type="EnsemblMetazoa" id="ADAC008765-PA"/>
    </source>
</evidence>
<dbReference type="GO" id="GO:0005874">
    <property type="term" value="C:microtubule"/>
    <property type="evidence" value="ECO:0007669"/>
    <property type="project" value="UniProtKB-KW"/>
</dbReference>
<dbReference type="OMA" id="RVFIWIS"/>
<dbReference type="PANTHER" id="PTHR24115">
    <property type="entry name" value="KINESIN-RELATED"/>
    <property type="match status" value="1"/>
</dbReference>
<evidence type="ECO:0000259" key="11">
    <source>
        <dbReference type="PROSITE" id="PS50067"/>
    </source>
</evidence>
<dbReference type="PRINTS" id="PR00380">
    <property type="entry name" value="KINESINHEAVY"/>
</dbReference>
<proteinExistence type="inferred from homology"/>
<dbReference type="SMART" id="SM00129">
    <property type="entry name" value="KISc"/>
    <property type="match status" value="1"/>
</dbReference>
<dbReference type="InterPro" id="IPR036961">
    <property type="entry name" value="Kinesin_motor_dom_sf"/>
</dbReference>
<protein>
    <recommendedName>
        <fullName evidence="8">Kinesin-like protein</fullName>
    </recommendedName>
</protein>
<sequence length="617" mass="70498">MKRAKPSYLEAPENSVDRLRRPRPTKGTSWDSLLAERQSRVALEEAFEKEEEESPSTSYRSEDDQFDELPAESPATKDEETVKVCLRLRPYSQSHNCNLKIRDSSTLVVKCAGENQPGASSEKHFTFSNVFDDHVSQAEVYDSCIRPTIRLTSGEPGATILTYGTSGSGKTYTLLGNAEQPGIVPRSIEQIYEELRGHVSSEPMLKMEGMQLCPLSDGEMIEEKYKVATIKDMLRSDSHEQISQIIQSQQQFQPLELGDRRVFIWISFVEIYNENVYDLLNLDEACAKRKPLKVLANEGNAYIKGLSTLYASTKEEAYNLLEYGLQSATYGSTDVNCNSSRSHSIFTMNVITHSLAMQQISQSVYKFCDLAGSERQKKTGTMANRLKEAQKINNSLLVLGRCLETVHRNQKPRKVHDLVPVRDSKLTMIIQSALLGKEPMTMIVNVHPTDEFYDENINVLNFSSIAKQIVIRKPSKMPNNGADSTRYSFLPTSAPDLLVRENEALKLEVQQLRDQLEQSKKTLFIQEYQLRNELTDNFKVQFDKMEDSYQQRIESAKQLAILPYKQQLIVLQRKLESKEREIQELEDELEEDENKLKAYEEEINLLRLSKGKRRLSL</sequence>
<dbReference type="eggNOG" id="KOG0247">
    <property type="taxonomic scope" value="Eukaryota"/>
</dbReference>
<reference evidence="12" key="3">
    <citation type="journal article" date="2013" name="Nucleic Acids Res.">
        <title>The genome of Anopheles darlingi, the main neotropical malaria vector.</title>
        <authorList>
            <person name="Marinotti O."/>
            <person name="Cerqueira G.C."/>
            <person name="de Almeida L.G."/>
            <person name="Ferro M.I."/>
            <person name="Loreto E.L."/>
            <person name="Zaha A."/>
            <person name="Teixeira S.M."/>
            <person name="Wespiser A.R."/>
            <person name="Almeida E Silva A."/>
            <person name="Schlindwein A.D."/>
            <person name="Pacheco A.C."/>
            <person name="Silva A.L."/>
            <person name="Graveley B.R."/>
            <person name="Walenz B.P."/>
            <person name="Lima Bde A."/>
            <person name="Ribeiro C.A."/>
            <person name="Nunes-Silva C.G."/>
            <person name="de Carvalho C.R."/>
            <person name="Soares C.M."/>
            <person name="de Menezes C.B."/>
            <person name="Matiolli C."/>
            <person name="Caffrey D."/>
            <person name="Araujo D.A."/>
            <person name="de Oliveira D.M."/>
            <person name="Golenbock D."/>
            <person name="Grisard E.C."/>
            <person name="Fantinatti-Garboggini F."/>
            <person name="de Carvalho F.M."/>
            <person name="Barcellos F.G."/>
            <person name="Prosdocimi F."/>
            <person name="May G."/>
            <person name="Azevedo Junior G.M."/>
            <person name="Guimaraes G.M."/>
            <person name="Goldman G.H."/>
            <person name="Padilha I.Q."/>
            <person name="Batista Jda S."/>
            <person name="Ferro J.A."/>
            <person name="Ribeiro J.M."/>
            <person name="Fietto J.L."/>
            <person name="Dabbas K.M."/>
            <person name="Cerdeira L."/>
            <person name="Agnez-Lima L.F."/>
            <person name="Brocchi M."/>
            <person name="de Carvalho M.O."/>
            <person name="Teixeira Mde M."/>
            <person name="Diniz Maia Mde M."/>
            <person name="Goldman M.H."/>
            <person name="Cruz Schneider M.P."/>
            <person name="Felipe M.S."/>
            <person name="Hungria M."/>
            <person name="Nicolas M.F."/>
            <person name="Pereira M."/>
            <person name="Montes M.A."/>
            <person name="Cantao M.E."/>
            <person name="Vincentz M."/>
            <person name="Rafael M.S."/>
            <person name="Silverman N."/>
            <person name="Stoco P.H."/>
            <person name="Souza R.C."/>
            <person name="Vicentini R."/>
            <person name="Gazzinelli R.T."/>
            <person name="Neves Rde O."/>
            <person name="Silva R."/>
            <person name="Astolfi-Filho S."/>
            <person name="Maciel T.E."/>
            <person name="Urmenyi T.P."/>
            <person name="Tadei W.P."/>
            <person name="Camargo E.P."/>
            <person name="de Vasconcelos A.T."/>
        </authorList>
    </citation>
    <scope>NUCLEOTIDE SEQUENCE</scope>
</reference>
<feature type="compositionally biased region" description="Acidic residues" evidence="10">
    <location>
        <begin position="45"/>
        <end position="54"/>
    </location>
</feature>
<evidence type="ECO:0000256" key="6">
    <source>
        <dbReference type="ARBA" id="ARBA00023212"/>
    </source>
</evidence>
<dbReference type="GO" id="GO:0005524">
    <property type="term" value="F:ATP binding"/>
    <property type="evidence" value="ECO:0007669"/>
    <property type="project" value="UniProtKB-UniRule"/>
</dbReference>
<feature type="region of interest" description="Disordered" evidence="10">
    <location>
        <begin position="1"/>
        <end position="77"/>
    </location>
</feature>
<evidence type="ECO:0000256" key="5">
    <source>
        <dbReference type="ARBA" id="ARBA00023175"/>
    </source>
</evidence>
<dbReference type="STRING" id="43151.W5J888"/>
<comment type="similarity">
    <text evidence="7 8">Belongs to the TRAFAC class myosin-kinesin ATPase superfamily. Kinesin family.</text>
</comment>
<evidence type="ECO:0000256" key="7">
    <source>
        <dbReference type="PROSITE-ProRule" id="PRU00283"/>
    </source>
</evidence>
<reference evidence="12 14" key="1">
    <citation type="journal article" date="2010" name="BMC Genomics">
        <title>Combination of measures distinguishes pre-miRNAs from other stem-loops in the genome of the newly sequenced Anopheles darlingi.</title>
        <authorList>
            <person name="Mendes N.D."/>
            <person name="Freitas A.T."/>
            <person name="Vasconcelos A.T."/>
            <person name="Sagot M.F."/>
        </authorList>
    </citation>
    <scope>NUCLEOTIDE SEQUENCE</scope>
</reference>
<dbReference type="GO" id="GO:0003777">
    <property type="term" value="F:microtubule motor activity"/>
    <property type="evidence" value="ECO:0007669"/>
    <property type="project" value="InterPro"/>
</dbReference>
<evidence type="ECO:0000256" key="3">
    <source>
        <dbReference type="ARBA" id="ARBA00022741"/>
    </source>
</evidence>
<comment type="subcellular location">
    <subcellularLocation>
        <location evidence="1">Cytoplasm</location>
        <location evidence="1">Cytoskeleton</location>
    </subcellularLocation>
</comment>
<organism evidence="12">
    <name type="scientific">Anopheles darlingi</name>
    <name type="common">Mosquito</name>
    <dbReference type="NCBI Taxonomy" id="43151"/>
    <lineage>
        <taxon>Eukaryota</taxon>
        <taxon>Metazoa</taxon>
        <taxon>Ecdysozoa</taxon>
        <taxon>Arthropoda</taxon>
        <taxon>Hexapoda</taxon>
        <taxon>Insecta</taxon>
        <taxon>Pterygota</taxon>
        <taxon>Neoptera</taxon>
        <taxon>Endopterygota</taxon>
        <taxon>Diptera</taxon>
        <taxon>Nematocera</taxon>
        <taxon>Culicoidea</taxon>
        <taxon>Culicidae</taxon>
        <taxon>Anophelinae</taxon>
        <taxon>Anopheles</taxon>
    </lineage>
</organism>
<dbReference type="PROSITE" id="PS00411">
    <property type="entry name" value="KINESIN_MOTOR_1"/>
    <property type="match status" value="1"/>
</dbReference>
<name>W5J888_ANODA</name>